<dbReference type="GO" id="GO:0071011">
    <property type="term" value="C:precatalytic spliceosome"/>
    <property type="evidence" value="ECO:0007669"/>
    <property type="project" value="TreeGrafter"/>
</dbReference>
<evidence type="ECO:0000259" key="5">
    <source>
        <dbReference type="Pfam" id="PF06220"/>
    </source>
</evidence>
<feature type="compositionally biased region" description="Low complexity" evidence="4">
    <location>
        <begin position="73"/>
        <end position="99"/>
    </location>
</feature>
<protein>
    <recommendedName>
        <fullName evidence="5">U1-C C2H2-type zinc finger domain-containing protein</fullName>
    </recommendedName>
</protein>
<keyword evidence="7" id="KW-1185">Reference proteome</keyword>
<dbReference type="Proteomes" id="UP000800092">
    <property type="component" value="Unassembled WGS sequence"/>
</dbReference>
<keyword evidence="2" id="KW-0863">Zinc-finger</keyword>
<feature type="region of interest" description="Disordered" evidence="4">
    <location>
        <begin position="28"/>
        <end position="112"/>
    </location>
</feature>
<evidence type="ECO:0000313" key="6">
    <source>
        <dbReference type="EMBL" id="KAF2234662.1"/>
    </source>
</evidence>
<dbReference type="InterPro" id="IPR040023">
    <property type="entry name" value="WBP4"/>
</dbReference>
<dbReference type="AlphaFoldDB" id="A0A6A6H9G8"/>
<dbReference type="PANTHER" id="PTHR13173:SF10">
    <property type="entry name" value="WW DOMAIN-BINDING PROTEIN 4"/>
    <property type="match status" value="1"/>
</dbReference>
<feature type="domain" description="U1-C C2H2-type zinc finger" evidence="5">
    <location>
        <begin position="9"/>
        <end position="42"/>
    </location>
</feature>
<feature type="compositionally biased region" description="Basic and acidic residues" evidence="4">
    <location>
        <begin position="163"/>
        <end position="180"/>
    </location>
</feature>
<evidence type="ECO:0000256" key="1">
    <source>
        <dbReference type="ARBA" id="ARBA00022723"/>
    </source>
</evidence>
<feature type="compositionally biased region" description="Basic and acidic residues" evidence="4">
    <location>
        <begin position="238"/>
        <end position="266"/>
    </location>
</feature>
<feature type="compositionally biased region" description="Basic and acidic residues" evidence="4">
    <location>
        <begin position="47"/>
        <end position="66"/>
    </location>
</feature>
<reference evidence="6" key="1">
    <citation type="journal article" date="2020" name="Stud. Mycol.">
        <title>101 Dothideomycetes genomes: a test case for predicting lifestyles and emergence of pathogens.</title>
        <authorList>
            <person name="Haridas S."/>
            <person name="Albert R."/>
            <person name="Binder M."/>
            <person name="Bloem J."/>
            <person name="Labutti K."/>
            <person name="Salamov A."/>
            <person name="Andreopoulos B."/>
            <person name="Baker S."/>
            <person name="Barry K."/>
            <person name="Bills G."/>
            <person name="Bluhm B."/>
            <person name="Cannon C."/>
            <person name="Castanera R."/>
            <person name="Culley D."/>
            <person name="Daum C."/>
            <person name="Ezra D."/>
            <person name="Gonzalez J."/>
            <person name="Henrissat B."/>
            <person name="Kuo A."/>
            <person name="Liang C."/>
            <person name="Lipzen A."/>
            <person name="Lutzoni F."/>
            <person name="Magnuson J."/>
            <person name="Mondo S."/>
            <person name="Nolan M."/>
            <person name="Ohm R."/>
            <person name="Pangilinan J."/>
            <person name="Park H.-J."/>
            <person name="Ramirez L."/>
            <person name="Alfaro M."/>
            <person name="Sun H."/>
            <person name="Tritt A."/>
            <person name="Yoshinaga Y."/>
            <person name="Zwiers L.-H."/>
            <person name="Turgeon B."/>
            <person name="Goodwin S."/>
            <person name="Spatafora J."/>
            <person name="Crous P."/>
            <person name="Grigoriev I."/>
        </authorList>
    </citation>
    <scope>NUCLEOTIDE SEQUENCE</scope>
    <source>
        <strain evidence="6">Tuck. ex Michener</strain>
    </source>
</reference>
<sequence length="315" mass="34356">MAEYWKSTPRYWCKFCSTYVRDTGLERRNHESTGRHQSAIQRNLRNLHRDTERQDREKQRAKDEVARLNGVVSGNPSQSSSSSMQSTGGLSKSGGLKAATGGGQRQVTAEERKRQLAQLAAMGVAVPEDYRREVAMAGEWETLSVRPVTQTPPPSTVLGESKAGVKTEGIESKEDIKAEAKAFGVRKRKADDGDDEDAVATGESHKKKPWGNTFRKFPGGNGSSGDDIEALLGTVKKVKTEPEPEPEIEPRSGGEQTQDGHDPVVKEEDDEPAMGALSGPSDEVTASSGKEEEQREEVPGAGIIFRKRKKAVAPR</sequence>
<dbReference type="InterPro" id="IPR013085">
    <property type="entry name" value="U1-CZ_Znf_C2H2"/>
</dbReference>
<dbReference type="GO" id="GO:0003723">
    <property type="term" value="F:RNA binding"/>
    <property type="evidence" value="ECO:0007669"/>
    <property type="project" value="TreeGrafter"/>
</dbReference>
<name>A0A6A6H9G8_VIRVR</name>
<accession>A0A6A6H9G8</accession>
<evidence type="ECO:0000256" key="3">
    <source>
        <dbReference type="ARBA" id="ARBA00022833"/>
    </source>
</evidence>
<dbReference type="Pfam" id="PF06220">
    <property type="entry name" value="zf-U1"/>
    <property type="match status" value="1"/>
</dbReference>
<proteinExistence type="predicted"/>
<feature type="compositionally biased region" description="Polar residues" evidence="4">
    <location>
        <begin position="35"/>
        <end position="44"/>
    </location>
</feature>
<evidence type="ECO:0000256" key="4">
    <source>
        <dbReference type="SAM" id="MobiDB-lite"/>
    </source>
</evidence>
<dbReference type="OrthoDB" id="191651at2759"/>
<dbReference type="PANTHER" id="PTHR13173">
    <property type="entry name" value="WW DOMAIN BINDING PROTEIN 4"/>
    <property type="match status" value="1"/>
</dbReference>
<dbReference type="SUPFAM" id="SSF57667">
    <property type="entry name" value="beta-beta-alpha zinc fingers"/>
    <property type="match status" value="1"/>
</dbReference>
<feature type="region of interest" description="Disordered" evidence="4">
    <location>
        <begin position="146"/>
        <end position="315"/>
    </location>
</feature>
<dbReference type="EMBL" id="ML991797">
    <property type="protein sequence ID" value="KAF2234662.1"/>
    <property type="molecule type" value="Genomic_DNA"/>
</dbReference>
<gene>
    <name evidence="6" type="ORF">EV356DRAFT_501575</name>
</gene>
<dbReference type="GO" id="GO:0008270">
    <property type="term" value="F:zinc ion binding"/>
    <property type="evidence" value="ECO:0007669"/>
    <property type="project" value="UniProtKB-KW"/>
</dbReference>
<evidence type="ECO:0000313" key="7">
    <source>
        <dbReference type="Proteomes" id="UP000800092"/>
    </source>
</evidence>
<evidence type="ECO:0000256" key="2">
    <source>
        <dbReference type="ARBA" id="ARBA00022771"/>
    </source>
</evidence>
<feature type="compositionally biased region" description="Basic residues" evidence="4">
    <location>
        <begin position="305"/>
        <end position="315"/>
    </location>
</feature>
<organism evidence="6 7">
    <name type="scientific">Viridothelium virens</name>
    <name type="common">Speckled blister lichen</name>
    <name type="synonym">Trypethelium virens</name>
    <dbReference type="NCBI Taxonomy" id="1048519"/>
    <lineage>
        <taxon>Eukaryota</taxon>
        <taxon>Fungi</taxon>
        <taxon>Dikarya</taxon>
        <taxon>Ascomycota</taxon>
        <taxon>Pezizomycotina</taxon>
        <taxon>Dothideomycetes</taxon>
        <taxon>Dothideomycetes incertae sedis</taxon>
        <taxon>Trypetheliales</taxon>
        <taxon>Trypetheliaceae</taxon>
        <taxon>Viridothelium</taxon>
    </lineage>
</organism>
<dbReference type="GO" id="GO:0000398">
    <property type="term" value="P:mRNA splicing, via spliceosome"/>
    <property type="evidence" value="ECO:0007669"/>
    <property type="project" value="InterPro"/>
</dbReference>
<keyword evidence="3" id="KW-0862">Zinc</keyword>
<keyword evidence="1" id="KW-0479">Metal-binding</keyword>
<feature type="compositionally biased region" description="Basic and acidic residues" evidence="4">
    <location>
        <begin position="289"/>
        <end position="298"/>
    </location>
</feature>
<dbReference type="InterPro" id="IPR036236">
    <property type="entry name" value="Znf_C2H2_sf"/>
</dbReference>